<keyword evidence="4" id="KW-0418">Kinase</keyword>
<evidence type="ECO:0000259" key="2">
    <source>
        <dbReference type="PROSITE" id="PS50011"/>
    </source>
</evidence>
<sequence>MAQKQRPNFDEQFQTALSEFDEVRQRESRTSADGREFILVENVTKRLKNRSPTCPEEYENDLDRLGQTAYLRHNSEPPRMRKQHYEDCLAVFYTLLDIRNPELIDRFRNKGLNTLPIGISELREKISPPPGVEDFHRRFCQQQFAWCPIRFKLNIHGDYRNCVSPFCGKDKITPYRHGKGPRENTASLYAINVPEELVDHELRITMSSARIERQGTESAECSNKGYTYRFALKQFKRHKYEQFDNEMRIFERLDQQEGMIRYIGWFQSTELVEEYGKQVEQEYFNIVLELAEFDLYEAIQKESPPISFDEIQGFWDSMSDISKTLADIHTVIVDGHKFLTWHGDIKPENILRIDDKFKLADPGEARMKLKTPGTSGLPHLKFVGGTRTYAAPEKTAYLDNRSKTESRITPESDVWSLGCVFSIAATYVVLGKQGFLIYDQLRRQAFYNATESMSDVFHNGESVLPEVLHWHKYLREAARKTDVFSAPVLDMVDDHMLVAGEKRWKAKRVFEEFQKILKPIQVSASCVPPELHDMLQSIDLEVERTYDHNSGIRKIDSGDDAGRLKNIQLLSPSDVEFESRKKLLDEGIQPTAQRSRKTPTLQTQQPYLSFAPTTASETENESRPQRHGNENYSGGGSQMSPIGYDIRITPFPVPAICPEVSANESIQREPVTIWAVKGMLEKMGLTYQPSLTSLSSLFSRQPTAVKGKSLQESDLAHLDERLKEQFRDRDLLFLVDNGSTMWKHWTQATELLEVLVWRALGYDDNGMELCFTNPDTNPRAPVRESRKQTVRQFTKAMRLAGPAREGPSACQTTIIPELERIINEYTRAKLSKTKSRNKTIIVLTDGIWQGMHDEYTLDLYFRSAFHNLRDLHGDFNENDTIKSADHRDISETRPVTIQFVQFGNDSKATERLRRLDDDLTIYGCPDLIDTELAEGDIYKMFLGSLCRDIDSSRRFCLPPVSRPSSMQYPVGGYGYIDSLSTQQQNQAQSLIETTASSPLSPQMAPYGSRLTSYSNPHQPRFTPSTPHHELSAVPQNDTQGNVSPLSLKRSLTLDTTSSSASESAFRLESGRSPWPAPLAPHQSGSQEHGNSLSNSSPQHR</sequence>
<dbReference type="InterPro" id="IPR002035">
    <property type="entry name" value="VWF_A"/>
</dbReference>
<dbReference type="EMBL" id="MPGH01000132">
    <property type="protein sequence ID" value="OLN86226.1"/>
    <property type="molecule type" value="Genomic_DNA"/>
</dbReference>
<dbReference type="GO" id="GO:0005524">
    <property type="term" value="F:ATP binding"/>
    <property type="evidence" value="ECO:0007669"/>
    <property type="project" value="InterPro"/>
</dbReference>
<evidence type="ECO:0000313" key="5">
    <source>
        <dbReference type="Proteomes" id="UP000186583"/>
    </source>
</evidence>
<reference evidence="4 5" key="1">
    <citation type="submission" date="2016-11" db="EMBL/GenBank/DDBJ databases">
        <title>Draft Genome Assembly of Colletotrichum chlorophyti a pathogen of herbaceous plants.</title>
        <authorList>
            <person name="Gan P."/>
            <person name="Narusaka M."/>
            <person name="Tsushima A."/>
            <person name="Narusaka Y."/>
            <person name="Takano Y."/>
            <person name="Shirasu K."/>
        </authorList>
    </citation>
    <scope>NUCLEOTIDE SEQUENCE [LARGE SCALE GENOMIC DNA]</scope>
    <source>
        <strain evidence="4 5">NTL11</strain>
    </source>
</reference>
<organism evidence="4 5">
    <name type="scientific">Colletotrichum chlorophyti</name>
    <dbReference type="NCBI Taxonomy" id="708187"/>
    <lineage>
        <taxon>Eukaryota</taxon>
        <taxon>Fungi</taxon>
        <taxon>Dikarya</taxon>
        <taxon>Ascomycota</taxon>
        <taxon>Pezizomycotina</taxon>
        <taxon>Sordariomycetes</taxon>
        <taxon>Hypocreomycetidae</taxon>
        <taxon>Glomerellales</taxon>
        <taxon>Glomerellaceae</taxon>
        <taxon>Colletotrichum</taxon>
    </lineage>
</organism>
<dbReference type="InterPro" id="IPR036465">
    <property type="entry name" value="vWFA_dom_sf"/>
</dbReference>
<dbReference type="SMART" id="SM00220">
    <property type="entry name" value="S_TKc"/>
    <property type="match status" value="1"/>
</dbReference>
<dbReference type="PROSITE" id="PS50011">
    <property type="entry name" value="PROTEIN_KINASE_DOM"/>
    <property type="match status" value="1"/>
</dbReference>
<dbReference type="AlphaFoldDB" id="A0A1Q8RPF4"/>
<feature type="compositionally biased region" description="Low complexity" evidence="1">
    <location>
        <begin position="1045"/>
        <end position="1067"/>
    </location>
</feature>
<keyword evidence="4" id="KW-0808">Transferase</keyword>
<dbReference type="OrthoDB" id="9992527at2759"/>
<dbReference type="SUPFAM" id="SSF56112">
    <property type="entry name" value="Protein kinase-like (PK-like)"/>
    <property type="match status" value="1"/>
</dbReference>
<keyword evidence="5" id="KW-1185">Reference proteome</keyword>
<dbReference type="SUPFAM" id="SSF53300">
    <property type="entry name" value="vWA-like"/>
    <property type="match status" value="1"/>
</dbReference>
<accession>A0A1Q8RPF4</accession>
<dbReference type="Proteomes" id="UP000186583">
    <property type="component" value="Unassembled WGS sequence"/>
</dbReference>
<gene>
    <name evidence="4" type="ORF">CCHL11_04098</name>
</gene>
<dbReference type="InterPro" id="IPR011009">
    <property type="entry name" value="Kinase-like_dom_sf"/>
</dbReference>
<feature type="region of interest" description="Disordered" evidence="1">
    <location>
        <begin position="586"/>
        <end position="639"/>
    </location>
</feature>
<feature type="compositionally biased region" description="Polar residues" evidence="1">
    <location>
        <begin position="590"/>
        <end position="617"/>
    </location>
</feature>
<feature type="compositionally biased region" description="Polar residues" evidence="1">
    <location>
        <begin position="986"/>
        <end position="1000"/>
    </location>
</feature>
<feature type="compositionally biased region" description="Polar residues" evidence="1">
    <location>
        <begin position="1033"/>
        <end position="1044"/>
    </location>
</feature>
<dbReference type="InterPro" id="IPR000719">
    <property type="entry name" value="Prot_kinase_dom"/>
</dbReference>
<dbReference type="PANTHER" id="PTHR24359">
    <property type="entry name" value="SERINE/THREONINE-PROTEIN KINASE SBK1"/>
    <property type="match status" value="1"/>
</dbReference>
<feature type="domain" description="VWFA" evidence="3">
    <location>
        <begin position="730"/>
        <end position="941"/>
    </location>
</feature>
<feature type="domain" description="Protein kinase" evidence="2">
    <location>
        <begin position="208"/>
        <end position="517"/>
    </location>
</feature>
<dbReference type="Pfam" id="PF00069">
    <property type="entry name" value="Pkinase"/>
    <property type="match status" value="1"/>
</dbReference>
<dbReference type="GO" id="GO:0004674">
    <property type="term" value="F:protein serine/threonine kinase activity"/>
    <property type="evidence" value="ECO:0007669"/>
    <property type="project" value="TreeGrafter"/>
</dbReference>
<feature type="region of interest" description="Disordered" evidence="1">
    <location>
        <begin position="986"/>
        <end position="1100"/>
    </location>
</feature>
<dbReference type="Gene3D" id="1.10.510.10">
    <property type="entry name" value="Transferase(Phosphotransferase) domain 1"/>
    <property type="match status" value="1"/>
</dbReference>
<dbReference type="PROSITE" id="PS50234">
    <property type="entry name" value="VWFA"/>
    <property type="match status" value="1"/>
</dbReference>
<proteinExistence type="predicted"/>
<evidence type="ECO:0000313" key="4">
    <source>
        <dbReference type="EMBL" id="OLN86226.1"/>
    </source>
</evidence>
<feature type="compositionally biased region" description="Polar residues" evidence="1">
    <location>
        <begin position="1082"/>
        <end position="1100"/>
    </location>
</feature>
<feature type="compositionally biased region" description="Basic and acidic residues" evidence="1">
    <location>
        <begin position="620"/>
        <end position="629"/>
    </location>
</feature>
<protein>
    <submittedName>
        <fullName evidence="4">Dual specificity protein kinase TTK</fullName>
    </submittedName>
</protein>
<feature type="compositionally biased region" description="Polar residues" evidence="1">
    <location>
        <begin position="1009"/>
        <end position="1025"/>
    </location>
</feature>
<comment type="caution">
    <text evidence="4">The sequence shown here is derived from an EMBL/GenBank/DDBJ whole genome shotgun (WGS) entry which is preliminary data.</text>
</comment>
<dbReference type="PANTHER" id="PTHR24359:SF1">
    <property type="entry name" value="INHIBITOR OF NUCLEAR FACTOR KAPPA-B KINASE EPSILON SUBUNIT HOMOLOG 1-RELATED"/>
    <property type="match status" value="1"/>
</dbReference>
<dbReference type="CDD" id="cd00180">
    <property type="entry name" value="PKc"/>
    <property type="match status" value="1"/>
</dbReference>
<name>A0A1Q8RPF4_9PEZI</name>
<evidence type="ECO:0000256" key="1">
    <source>
        <dbReference type="SAM" id="MobiDB-lite"/>
    </source>
</evidence>
<evidence type="ECO:0000259" key="3">
    <source>
        <dbReference type="PROSITE" id="PS50234"/>
    </source>
</evidence>
<dbReference type="STRING" id="708187.A0A1Q8RPF4"/>